<keyword evidence="1" id="KW-0812">Transmembrane</keyword>
<evidence type="ECO:0000256" key="1">
    <source>
        <dbReference type="SAM" id="Phobius"/>
    </source>
</evidence>
<dbReference type="EMBL" id="LUCM01008704">
    <property type="protein sequence ID" value="KAA0188039.1"/>
    <property type="molecule type" value="Genomic_DNA"/>
</dbReference>
<gene>
    <name evidence="2" type="ORF">FBUS_11498</name>
</gene>
<dbReference type="AlphaFoldDB" id="A0A8E0VH55"/>
<evidence type="ECO:0000313" key="3">
    <source>
        <dbReference type="Proteomes" id="UP000728185"/>
    </source>
</evidence>
<name>A0A8E0VH55_9TREM</name>
<evidence type="ECO:0000313" key="2">
    <source>
        <dbReference type="EMBL" id="KAA0188039.1"/>
    </source>
</evidence>
<accession>A0A8E0VH55</accession>
<keyword evidence="1" id="KW-0472">Membrane</keyword>
<sequence length="275" mass="30999">MFLWSNKGLSSKLLLCDLLFFTSPLCVQFWFYSSSIIGFFALVDLPSEPASLLSIEPQNAINVQFIFTASRAVHILRFIPAVLWRQSDTCSNGSEVTGLSSMDRTHPVDLPLSSLWSSSPMQMTNNQTRIQPLDLANVTYLSNRTEDQVLPLELWADRSVLVFTIRGLDFRNLFRHTRDCGRIRICSIPRNLVTVVDLANASMDLLCSTALKKFESNSVGWICIELAVQISDIQRTYPDAGRAIGMSGVHEFLTVCICCMSKEHFRDPNCVHRLI</sequence>
<feature type="transmembrane region" description="Helical" evidence="1">
    <location>
        <begin position="12"/>
        <end position="32"/>
    </location>
</feature>
<reference evidence="2" key="1">
    <citation type="submission" date="2019-05" db="EMBL/GenBank/DDBJ databases">
        <title>Annotation for the trematode Fasciolopsis buski.</title>
        <authorList>
            <person name="Choi Y.-J."/>
        </authorList>
    </citation>
    <scope>NUCLEOTIDE SEQUENCE</scope>
    <source>
        <strain evidence="2">HT</strain>
        <tissue evidence="2">Whole worm</tissue>
    </source>
</reference>
<dbReference type="Proteomes" id="UP000728185">
    <property type="component" value="Unassembled WGS sequence"/>
</dbReference>
<keyword evidence="3" id="KW-1185">Reference proteome</keyword>
<protein>
    <submittedName>
        <fullName evidence="2">Uncharacterized protein</fullName>
    </submittedName>
</protein>
<proteinExistence type="predicted"/>
<organism evidence="2 3">
    <name type="scientific">Fasciolopsis buskii</name>
    <dbReference type="NCBI Taxonomy" id="27845"/>
    <lineage>
        <taxon>Eukaryota</taxon>
        <taxon>Metazoa</taxon>
        <taxon>Spiralia</taxon>
        <taxon>Lophotrochozoa</taxon>
        <taxon>Platyhelminthes</taxon>
        <taxon>Trematoda</taxon>
        <taxon>Digenea</taxon>
        <taxon>Plagiorchiida</taxon>
        <taxon>Echinostomata</taxon>
        <taxon>Echinostomatoidea</taxon>
        <taxon>Fasciolidae</taxon>
        <taxon>Fasciolopsis</taxon>
    </lineage>
</organism>
<comment type="caution">
    <text evidence="2">The sequence shown here is derived from an EMBL/GenBank/DDBJ whole genome shotgun (WGS) entry which is preliminary data.</text>
</comment>
<keyword evidence="1" id="KW-1133">Transmembrane helix</keyword>
<dbReference type="OrthoDB" id="10550174at2759"/>